<accession>A0AAJ7NG62</accession>
<dbReference type="PRINTS" id="PR00080">
    <property type="entry name" value="SDRFAMILY"/>
</dbReference>
<protein>
    <submittedName>
        <fullName evidence="4">Retinol dehydrogenase 12 isoform X1</fullName>
    </submittedName>
</protein>
<evidence type="ECO:0000256" key="2">
    <source>
        <dbReference type="RuleBase" id="RU000363"/>
    </source>
</evidence>
<dbReference type="Gene3D" id="3.40.50.720">
    <property type="entry name" value="NAD(P)-binding Rossmann-like Domain"/>
    <property type="match status" value="1"/>
</dbReference>
<dbReference type="GeneID" id="108632609"/>
<keyword evidence="3" id="KW-1185">Reference proteome</keyword>
<dbReference type="GO" id="GO:0016491">
    <property type="term" value="F:oxidoreductase activity"/>
    <property type="evidence" value="ECO:0007669"/>
    <property type="project" value="UniProtKB-KW"/>
</dbReference>
<evidence type="ECO:0000313" key="3">
    <source>
        <dbReference type="Proteomes" id="UP000694925"/>
    </source>
</evidence>
<dbReference type="Pfam" id="PF00106">
    <property type="entry name" value="adh_short"/>
    <property type="match status" value="1"/>
</dbReference>
<keyword evidence="1" id="KW-0560">Oxidoreductase</keyword>
<dbReference type="PRINTS" id="PR00081">
    <property type="entry name" value="GDHRDH"/>
</dbReference>
<reference evidence="4" key="1">
    <citation type="submission" date="2025-08" db="UniProtKB">
        <authorList>
            <consortium name="RefSeq"/>
        </authorList>
    </citation>
    <scope>IDENTIFICATION</scope>
    <source>
        <tissue evidence="4">Whole body</tissue>
    </source>
</reference>
<dbReference type="InterPro" id="IPR036291">
    <property type="entry name" value="NAD(P)-bd_dom_sf"/>
</dbReference>
<organism evidence="3 4">
    <name type="scientific">Ceratina calcarata</name>
    <dbReference type="NCBI Taxonomy" id="156304"/>
    <lineage>
        <taxon>Eukaryota</taxon>
        <taxon>Metazoa</taxon>
        <taxon>Ecdysozoa</taxon>
        <taxon>Arthropoda</taxon>
        <taxon>Hexapoda</taxon>
        <taxon>Insecta</taxon>
        <taxon>Pterygota</taxon>
        <taxon>Neoptera</taxon>
        <taxon>Endopterygota</taxon>
        <taxon>Hymenoptera</taxon>
        <taxon>Apocrita</taxon>
        <taxon>Aculeata</taxon>
        <taxon>Apoidea</taxon>
        <taxon>Anthophila</taxon>
        <taxon>Apidae</taxon>
        <taxon>Ceratina</taxon>
        <taxon>Zadontomerus</taxon>
    </lineage>
</organism>
<dbReference type="SUPFAM" id="SSF51735">
    <property type="entry name" value="NAD(P)-binding Rossmann-fold domains"/>
    <property type="match status" value="1"/>
</dbReference>
<dbReference type="Proteomes" id="UP000694925">
    <property type="component" value="Unplaced"/>
</dbReference>
<dbReference type="InterPro" id="IPR002347">
    <property type="entry name" value="SDR_fam"/>
</dbReference>
<dbReference type="PANTHER" id="PTHR43157:SF31">
    <property type="entry name" value="PHOSPHATIDYLINOSITOL-GLYCAN BIOSYNTHESIS CLASS F PROTEIN"/>
    <property type="match status" value="1"/>
</dbReference>
<dbReference type="PANTHER" id="PTHR43157">
    <property type="entry name" value="PHOSPHATIDYLINOSITOL-GLYCAN BIOSYNTHESIS CLASS F PROTEIN-RELATED"/>
    <property type="match status" value="1"/>
</dbReference>
<comment type="similarity">
    <text evidence="2">Belongs to the short-chain dehydrogenases/reductases (SDR) family.</text>
</comment>
<proteinExistence type="inferred from homology"/>
<name>A0AAJ7NG62_9HYME</name>
<dbReference type="KEGG" id="ccal:108632609"/>
<evidence type="ECO:0000256" key="1">
    <source>
        <dbReference type="ARBA" id="ARBA00023002"/>
    </source>
</evidence>
<dbReference type="RefSeq" id="XP_017892777.1">
    <property type="nucleotide sequence ID" value="XM_018037288.1"/>
</dbReference>
<gene>
    <name evidence="4" type="primary">LOC108632609</name>
</gene>
<sequence>MQSLHILSPTIKRRRMLFVGSVCAIIASCIMYRNFRESWPLTVEKFLCEVKYALLAGKEILYDWINAKMNKNDCSLQSGRIAIITGGSRGIGFEVVQMLLELDMEVIIACRTPSAGEKAILKIRESGVNTGRAKVYKLDNASLESVRQFAGEIKKDYKQIHILINNAGVMFCPYQETEDGFEQQWAVNYLSHFLLTALLLPLLKAGGTPEKSARIVNVTSCAQMLGKMNFIDINHKNKFISGYAYAQSKLAQEIFTKGLQNLLNEKEYRVQVYSVHPGLVYTELFIHSYVWRYKLLFQPFFKTPKQGAISIVYAAANENVENSGGIYISNCRPSPVHPDALNLSIQTKLFDLSLQQVQLNDFFQHV</sequence>
<evidence type="ECO:0000313" key="4">
    <source>
        <dbReference type="RefSeq" id="XP_017892777.1"/>
    </source>
</evidence>
<dbReference type="AlphaFoldDB" id="A0AAJ7NG62"/>